<evidence type="ECO:0000313" key="4">
    <source>
        <dbReference type="Proteomes" id="UP001387110"/>
    </source>
</evidence>
<evidence type="ECO:0000313" key="3">
    <source>
        <dbReference type="EMBL" id="MEI4463762.1"/>
    </source>
</evidence>
<evidence type="ECO:0000256" key="1">
    <source>
        <dbReference type="SAM" id="Coils"/>
    </source>
</evidence>
<sequence>MDIIFREFFHKESIDFKKLELDTLIVFDTNTLLNIYRYSNDTRQKLIEAMREIQDNIWIPNQVMLEFNLNRQELLANLIIEKENVPKELSSKFKNFYNESENFINQIKIKSVDASNMKKQLLEDFKAELSNLEEVFAKKTNDILSIVDLTEDLAIEFGEIFSKRIGGFYTQQQLDRITSNALERFELNIPPGYKDGGKSENVSYNGVTYEKKYGDLIIWNQIMDRAKDSVIKKIVFVTDDNKTDWWFKVKGKTIGPRAELKNELLRNSEADLHMINSNQFLRHFTENKSNLIDEEQEKIFNENDINLDNQSILADSINISHLNKNFDAVNAFEVLKNIEKISKINNLIDKEMQIVENLNDQIKTNEKLISSIKAVKARKGKLVAKTVNNLYFNEKEKKDSLLLELSEHQGYLEQLSEEKYYIEKILDDISLN</sequence>
<dbReference type="InterPro" id="IPR041578">
    <property type="entry name" value="PIN_8"/>
</dbReference>
<keyword evidence="4" id="KW-1185">Reference proteome</keyword>
<reference evidence="3 4" key="1">
    <citation type="submission" date="2023-12" db="EMBL/GenBank/DDBJ databases">
        <authorList>
            <person name="Easwaran N."/>
            <person name="Lazarus H.P.S."/>
        </authorList>
    </citation>
    <scope>NUCLEOTIDE SEQUENCE [LARGE SCALE GENOMIC DNA]</scope>
    <source>
        <strain evidence="3 4">VIT-2023</strain>
    </source>
</reference>
<comment type="caution">
    <text evidence="3">The sequence shown here is derived from an EMBL/GenBank/DDBJ whole genome shotgun (WGS) entry which is preliminary data.</text>
</comment>
<organism evidence="3 4">
    <name type="scientific">Exiguobacterium indicum</name>
    <dbReference type="NCBI Taxonomy" id="296995"/>
    <lineage>
        <taxon>Bacteria</taxon>
        <taxon>Bacillati</taxon>
        <taxon>Bacillota</taxon>
        <taxon>Bacilli</taxon>
        <taxon>Bacillales</taxon>
        <taxon>Bacillales Family XII. Incertae Sedis</taxon>
        <taxon>Exiguobacterium</taxon>
    </lineage>
</organism>
<proteinExistence type="predicted"/>
<dbReference type="EMBL" id="JBAWKY010000006">
    <property type="protein sequence ID" value="MEI4463762.1"/>
    <property type="molecule type" value="Genomic_DNA"/>
</dbReference>
<keyword evidence="1" id="KW-0175">Coiled coil</keyword>
<dbReference type="Pfam" id="PF18476">
    <property type="entry name" value="PIN_8"/>
    <property type="match status" value="1"/>
</dbReference>
<feature type="coiled-coil region" evidence="1">
    <location>
        <begin position="115"/>
        <end position="142"/>
    </location>
</feature>
<evidence type="ECO:0000259" key="2">
    <source>
        <dbReference type="Pfam" id="PF18476"/>
    </source>
</evidence>
<dbReference type="Proteomes" id="UP001387110">
    <property type="component" value="Unassembled WGS sequence"/>
</dbReference>
<protein>
    <submittedName>
        <fullName evidence="3">PIN-like domain-containing protein</fullName>
    </submittedName>
</protein>
<gene>
    <name evidence="3" type="ORF">SZL87_15160</name>
</gene>
<feature type="domain" description="PIN like" evidence="2">
    <location>
        <begin position="24"/>
        <end position="260"/>
    </location>
</feature>
<dbReference type="RefSeq" id="WP_336449624.1">
    <property type="nucleotide sequence ID" value="NZ_JBAWKY010000006.1"/>
</dbReference>
<accession>A0ABU8ELP6</accession>
<name>A0ABU8ELP6_9BACL</name>